<dbReference type="AlphaFoldDB" id="A0A918UMZ5"/>
<dbReference type="Proteomes" id="UP000662572">
    <property type="component" value="Unassembled WGS sequence"/>
</dbReference>
<reference evidence="1" key="1">
    <citation type="journal article" date="2014" name="Int. J. Syst. Evol. Microbiol.">
        <title>Complete genome sequence of Corynebacterium casei LMG S-19264T (=DSM 44701T), isolated from a smear-ripened cheese.</title>
        <authorList>
            <consortium name="US DOE Joint Genome Institute (JGI-PGF)"/>
            <person name="Walter F."/>
            <person name="Albersmeier A."/>
            <person name="Kalinowski J."/>
            <person name="Ruckert C."/>
        </authorList>
    </citation>
    <scope>NUCLEOTIDE SEQUENCE</scope>
    <source>
        <strain evidence="1">KCTC 32296</strain>
    </source>
</reference>
<evidence type="ECO:0000313" key="1">
    <source>
        <dbReference type="EMBL" id="GGZ21638.1"/>
    </source>
</evidence>
<dbReference type="EMBL" id="BMZB01000001">
    <property type="protein sequence ID" value="GGZ21638.1"/>
    <property type="molecule type" value="Genomic_DNA"/>
</dbReference>
<sequence>MSSLEEPKPLAINCPTGASADVELLPIAPAEVFARPVFQALGREGSKWFMDFISVAEENTARLTSTAKQCRVRP</sequence>
<name>A0A918UMZ5_9CAUL</name>
<proteinExistence type="predicted"/>
<keyword evidence="2" id="KW-1185">Reference proteome</keyword>
<protein>
    <submittedName>
        <fullName evidence="1">Uncharacterized protein</fullName>
    </submittedName>
</protein>
<organism evidence="1 2">
    <name type="scientific">Asticcacaulis endophyticus</name>
    <dbReference type="NCBI Taxonomy" id="1395890"/>
    <lineage>
        <taxon>Bacteria</taxon>
        <taxon>Pseudomonadati</taxon>
        <taxon>Pseudomonadota</taxon>
        <taxon>Alphaproteobacteria</taxon>
        <taxon>Caulobacterales</taxon>
        <taxon>Caulobacteraceae</taxon>
        <taxon>Asticcacaulis</taxon>
    </lineage>
</organism>
<gene>
    <name evidence="1" type="ORF">GCM10011273_02990</name>
</gene>
<reference evidence="1" key="2">
    <citation type="submission" date="2020-09" db="EMBL/GenBank/DDBJ databases">
        <authorList>
            <person name="Sun Q."/>
            <person name="Kim S."/>
        </authorList>
    </citation>
    <scope>NUCLEOTIDE SEQUENCE</scope>
    <source>
        <strain evidence="1">KCTC 32296</strain>
    </source>
</reference>
<evidence type="ECO:0000313" key="2">
    <source>
        <dbReference type="Proteomes" id="UP000662572"/>
    </source>
</evidence>
<comment type="caution">
    <text evidence="1">The sequence shown here is derived from an EMBL/GenBank/DDBJ whole genome shotgun (WGS) entry which is preliminary data.</text>
</comment>
<accession>A0A918UMZ5</accession>